<dbReference type="SUPFAM" id="SSF53850">
    <property type="entry name" value="Periplasmic binding protein-like II"/>
    <property type="match status" value="1"/>
</dbReference>
<dbReference type="CDD" id="cd08419">
    <property type="entry name" value="PBP2_CbbR_RubisCO_like"/>
    <property type="match status" value="1"/>
</dbReference>
<evidence type="ECO:0000313" key="7">
    <source>
        <dbReference type="Proteomes" id="UP000003374"/>
    </source>
</evidence>
<dbReference type="Proteomes" id="UP000003374">
    <property type="component" value="Unassembled WGS sequence"/>
</dbReference>
<dbReference type="HOGENOM" id="CLU_039613_6_1_6"/>
<dbReference type="SUPFAM" id="SSF46785">
    <property type="entry name" value="Winged helix' DNA-binding domain"/>
    <property type="match status" value="1"/>
</dbReference>
<evidence type="ECO:0000256" key="4">
    <source>
        <dbReference type="ARBA" id="ARBA00023163"/>
    </source>
</evidence>
<keyword evidence="2" id="KW-0805">Transcription regulation</keyword>
<dbReference type="InterPro" id="IPR005119">
    <property type="entry name" value="LysR_subst-bd"/>
</dbReference>
<name>A4BLH6_9GAMM</name>
<comment type="caution">
    <text evidence="6">The sequence shown here is derived from an EMBL/GenBank/DDBJ whole genome shotgun (WGS) entry which is preliminary data.</text>
</comment>
<dbReference type="RefSeq" id="WP_005004153.1">
    <property type="nucleotide sequence ID" value="NZ_CH672427.1"/>
</dbReference>
<evidence type="ECO:0000259" key="5">
    <source>
        <dbReference type="PROSITE" id="PS50931"/>
    </source>
</evidence>
<protein>
    <submittedName>
        <fullName evidence="6">LysR family transcriptional regulatory protein</fullName>
    </submittedName>
</protein>
<dbReference type="InterPro" id="IPR036390">
    <property type="entry name" value="WH_DNA-bd_sf"/>
</dbReference>
<dbReference type="eggNOG" id="COG0583">
    <property type="taxonomic scope" value="Bacteria"/>
</dbReference>
<evidence type="ECO:0000256" key="3">
    <source>
        <dbReference type="ARBA" id="ARBA00023125"/>
    </source>
</evidence>
<dbReference type="STRING" id="314278.NB231_15128"/>
<accession>A4BLH6</accession>
<keyword evidence="3" id="KW-0238">DNA-binding</keyword>
<reference evidence="6 7" key="1">
    <citation type="submission" date="2006-02" db="EMBL/GenBank/DDBJ databases">
        <authorList>
            <person name="Waterbury J."/>
            <person name="Ferriera S."/>
            <person name="Johnson J."/>
            <person name="Kravitz S."/>
            <person name="Halpern A."/>
            <person name="Remington K."/>
            <person name="Beeson K."/>
            <person name="Tran B."/>
            <person name="Rogers Y.-H."/>
            <person name="Friedman R."/>
            <person name="Venter J.C."/>
        </authorList>
    </citation>
    <scope>NUCLEOTIDE SEQUENCE [LARGE SCALE GENOMIC DNA]</scope>
    <source>
        <strain evidence="6 7">Nb-231</strain>
    </source>
</reference>
<dbReference type="PANTHER" id="PTHR30126:SF5">
    <property type="entry name" value="HTH-TYPE TRANSCRIPTIONAL ACTIVATOR CMPR"/>
    <property type="match status" value="1"/>
</dbReference>
<feature type="domain" description="HTH lysR-type" evidence="5">
    <location>
        <begin position="6"/>
        <end position="63"/>
    </location>
</feature>
<dbReference type="PANTHER" id="PTHR30126">
    <property type="entry name" value="HTH-TYPE TRANSCRIPTIONAL REGULATOR"/>
    <property type="match status" value="1"/>
</dbReference>
<dbReference type="InterPro" id="IPR036388">
    <property type="entry name" value="WH-like_DNA-bd_sf"/>
</dbReference>
<dbReference type="InterPro" id="IPR000847">
    <property type="entry name" value="LysR_HTH_N"/>
</dbReference>
<evidence type="ECO:0000256" key="1">
    <source>
        <dbReference type="ARBA" id="ARBA00009437"/>
    </source>
</evidence>
<sequence length="320" mass="35211">MTIRRITLHQLRIFDTLAQHMSITRTAEVLHLTPPAVSIQVKQLAEATGQPLLEQVGKKLYLTTAGKAVASTCRDVLARMERLVQELAAIQGLEKGMLSVAILTTAKYFVPQLLGKLSEQHPGIEVSLFVGNRKSILDRLVHNQDDLYILGQPPEHLDVVTIPFARNPLVAIAHPQHPLAAKKNISPKRLAQEPFIAREPGSGTRLSCEAFFHRHNVTPKVRMELGSNGAIRQTVAGRLGISIIAKITVEAEVALGNLIILDVQGLPLERQWHVVYPERKVLAPAAQAFKDFLISEHMCQVPDDSAVEVQIDQGIAAARL</sequence>
<dbReference type="Gene3D" id="1.10.10.10">
    <property type="entry name" value="Winged helix-like DNA-binding domain superfamily/Winged helix DNA-binding domain"/>
    <property type="match status" value="1"/>
</dbReference>
<evidence type="ECO:0000256" key="2">
    <source>
        <dbReference type="ARBA" id="ARBA00023015"/>
    </source>
</evidence>
<dbReference type="Pfam" id="PF00126">
    <property type="entry name" value="HTH_1"/>
    <property type="match status" value="1"/>
</dbReference>
<dbReference type="OrthoDB" id="9771171at2"/>
<evidence type="ECO:0000313" key="6">
    <source>
        <dbReference type="EMBL" id="EAR23164.1"/>
    </source>
</evidence>
<organism evidence="6 7">
    <name type="scientific">Nitrococcus mobilis Nb-231</name>
    <dbReference type="NCBI Taxonomy" id="314278"/>
    <lineage>
        <taxon>Bacteria</taxon>
        <taxon>Pseudomonadati</taxon>
        <taxon>Pseudomonadota</taxon>
        <taxon>Gammaproteobacteria</taxon>
        <taxon>Chromatiales</taxon>
        <taxon>Ectothiorhodospiraceae</taxon>
        <taxon>Nitrococcus</taxon>
    </lineage>
</organism>
<dbReference type="GO" id="GO:0003700">
    <property type="term" value="F:DNA-binding transcription factor activity"/>
    <property type="evidence" value="ECO:0007669"/>
    <property type="project" value="InterPro"/>
</dbReference>
<dbReference type="Pfam" id="PF03466">
    <property type="entry name" value="LysR_substrate"/>
    <property type="match status" value="1"/>
</dbReference>
<dbReference type="PROSITE" id="PS50931">
    <property type="entry name" value="HTH_LYSR"/>
    <property type="match status" value="1"/>
</dbReference>
<keyword evidence="7" id="KW-1185">Reference proteome</keyword>
<dbReference type="GO" id="GO:0000976">
    <property type="term" value="F:transcription cis-regulatory region binding"/>
    <property type="evidence" value="ECO:0007669"/>
    <property type="project" value="TreeGrafter"/>
</dbReference>
<comment type="similarity">
    <text evidence="1">Belongs to the LysR transcriptional regulatory family.</text>
</comment>
<keyword evidence="4" id="KW-0804">Transcription</keyword>
<dbReference type="AlphaFoldDB" id="A4BLH6"/>
<dbReference type="EMBL" id="AAOF01000001">
    <property type="protein sequence ID" value="EAR23164.1"/>
    <property type="molecule type" value="Genomic_DNA"/>
</dbReference>
<dbReference type="Gene3D" id="3.40.190.290">
    <property type="match status" value="1"/>
</dbReference>
<proteinExistence type="inferred from homology"/>
<gene>
    <name evidence="6" type="ORF">NB231_15128</name>
</gene>